<comment type="caution">
    <text evidence="1">The sequence shown here is derived from an EMBL/GenBank/DDBJ whole genome shotgun (WGS) entry which is preliminary data.</text>
</comment>
<name>A0A7Y0YIF3_9ACTO</name>
<proteinExistence type="predicted"/>
<accession>A0A7Y0YIF3</accession>
<evidence type="ECO:0000313" key="1">
    <source>
        <dbReference type="EMBL" id="NMX04032.1"/>
    </source>
</evidence>
<sequence length="37" mass="4281">MATIWRSGHLALLFLAFSLVFQDKNKGRLDLTFWLGN</sequence>
<reference evidence="1 2" key="1">
    <citation type="submission" date="2020-04" db="EMBL/GenBank/DDBJ databases">
        <title>Antimicrobial susceptibility and clonality of vaginal-derived multi-drug resistant Mobiluncus isolates in China.</title>
        <authorList>
            <person name="Zhang X."/>
        </authorList>
    </citation>
    <scope>NUCLEOTIDE SEQUENCE [LARGE SCALE GENOMIC DNA]</scope>
    <source>
        <strain evidence="1 2">12</strain>
    </source>
</reference>
<organism evidence="1 2">
    <name type="scientific">Mobiluncus mulieris</name>
    <dbReference type="NCBI Taxonomy" id="2052"/>
    <lineage>
        <taxon>Bacteria</taxon>
        <taxon>Bacillati</taxon>
        <taxon>Actinomycetota</taxon>
        <taxon>Actinomycetes</taxon>
        <taxon>Actinomycetales</taxon>
        <taxon>Actinomycetaceae</taxon>
        <taxon>Mobiluncus</taxon>
    </lineage>
</organism>
<dbReference type="AlphaFoldDB" id="A0A7Y0YIF3"/>
<protein>
    <submittedName>
        <fullName evidence="1">MFS transporter permease</fullName>
    </submittedName>
</protein>
<dbReference type="Proteomes" id="UP000575397">
    <property type="component" value="Unassembled WGS sequence"/>
</dbReference>
<gene>
    <name evidence="1" type="ORF">HHJ77_08895</name>
</gene>
<evidence type="ECO:0000313" key="2">
    <source>
        <dbReference type="Proteomes" id="UP000575397"/>
    </source>
</evidence>
<dbReference type="EMBL" id="JABCUS010000019">
    <property type="protein sequence ID" value="NMX04032.1"/>
    <property type="molecule type" value="Genomic_DNA"/>
</dbReference>